<dbReference type="PANTHER" id="PTHR34979">
    <property type="entry name" value="INNER MEMBRANE PROTEIN YGAZ"/>
    <property type="match status" value="1"/>
</dbReference>
<evidence type="ECO:0000256" key="3">
    <source>
        <dbReference type="ARBA" id="ARBA00022448"/>
    </source>
</evidence>
<feature type="transmembrane region" description="Helical" evidence="8">
    <location>
        <begin position="133"/>
        <end position="155"/>
    </location>
</feature>
<evidence type="ECO:0000256" key="5">
    <source>
        <dbReference type="ARBA" id="ARBA00022692"/>
    </source>
</evidence>
<evidence type="ECO:0000256" key="1">
    <source>
        <dbReference type="ARBA" id="ARBA00004651"/>
    </source>
</evidence>
<keyword evidence="5 8" id="KW-0812">Transmembrane</keyword>
<dbReference type="InterPro" id="IPR011606">
    <property type="entry name" value="Brnchd-chn_aa_trnsp_permease"/>
</dbReference>
<dbReference type="RefSeq" id="WP_034632752.1">
    <property type="nucleotide sequence ID" value="NZ_JRJU01000040.1"/>
</dbReference>
<comment type="caution">
    <text evidence="9">The sequence shown here is derived from an EMBL/GenBank/DDBJ whole genome shotgun (WGS) entry which is preliminary data.</text>
</comment>
<feature type="transmembrane region" description="Helical" evidence="8">
    <location>
        <begin position="16"/>
        <end position="37"/>
    </location>
</feature>
<dbReference type="PANTHER" id="PTHR34979:SF1">
    <property type="entry name" value="INNER MEMBRANE PROTEIN YGAZ"/>
    <property type="match status" value="1"/>
</dbReference>
<organism evidence="9 10">
    <name type="scientific">Halalkalibacter okhensis</name>
    <dbReference type="NCBI Taxonomy" id="333138"/>
    <lineage>
        <taxon>Bacteria</taxon>
        <taxon>Bacillati</taxon>
        <taxon>Bacillota</taxon>
        <taxon>Bacilli</taxon>
        <taxon>Bacillales</taxon>
        <taxon>Bacillaceae</taxon>
        <taxon>Halalkalibacter</taxon>
    </lineage>
</organism>
<keyword evidence="3" id="KW-0813">Transport</keyword>
<keyword evidence="6 8" id="KW-1133">Transmembrane helix</keyword>
<keyword evidence="10" id="KW-1185">Reference proteome</keyword>
<comment type="similarity">
    <text evidence="2">Belongs to the AzlC family.</text>
</comment>
<dbReference type="eggNOG" id="COG1296">
    <property type="taxonomic scope" value="Bacteria"/>
</dbReference>
<evidence type="ECO:0000313" key="10">
    <source>
        <dbReference type="Proteomes" id="UP000030832"/>
    </source>
</evidence>
<evidence type="ECO:0000256" key="8">
    <source>
        <dbReference type="SAM" id="Phobius"/>
    </source>
</evidence>
<keyword evidence="7 8" id="KW-0472">Membrane</keyword>
<accession>A0A0B0IFK4</accession>
<evidence type="ECO:0000256" key="7">
    <source>
        <dbReference type="ARBA" id="ARBA00023136"/>
    </source>
</evidence>
<reference evidence="9 10" key="1">
    <citation type="submission" date="2014-09" db="EMBL/GenBank/DDBJ databases">
        <title>Genome sequencing and annotation of Bacillus Okhensis strain Kh10-101T.</title>
        <authorList>
            <person name="Prakash J.S."/>
        </authorList>
    </citation>
    <scope>NUCLEOTIDE SEQUENCE [LARGE SCALE GENOMIC DNA]</scope>
    <source>
        <strain evidence="10">Kh10-101T</strain>
    </source>
</reference>
<dbReference type="AlphaFoldDB" id="A0A0B0IFK4"/>
<feature type="transmembrane region" description="Helical" evidence="8">
    <location>
        <begin position="161"/>
        <end position="180"/>
    </location>
</feature>
<sequence length="235" mass="25122">MSTTVLSNQKTSFSRGLIAGFSIAIGYLPAALTFGLLAKATGLTFIETMAMSLFVYAGAAQYMALNLIAIGTGAFEIIFTTFIVNIRHLLMSASVRERIEDDHPIIKALYSFGITDEVFAVTTTQEGRVKTGFVVGVATIAYISWVINSGIGYFVGTILPATLQQSMTIALYAMFIALLMPSLKKHRKVVFLAVSAAIFNSVCSLFLPGGWSIIIATLLASAGIELVNRKGGDAK</sequence>
<evidence type="ECO:0000313" key="9">
    <source>
        <dbReference type="EMBL" id="KHF38431.1"/>
    </source>
</evidence>
<dbReference type="GO" id="GO:1903785">
    <property type="term" value="P:L-valine transmembrane transport"/>
    <property type="evidence" value="ECO:0007669"/>
    <property type="project" value="TreeGrafter"/>
</dbReference>
<dbReference type="EMBL" id="JRJU01000040">
    <property type="protein sequence ID" value="KHF38431.1"/>
    <property type="molecule type" value="Genomic_DNA"/>
</dbReference>
<dbReference type="OrthoDB" id="3177005at2"/>
<protein>
    <submittedName>
        <fullName evidence="9">Branched-chain amino acid ABC transporter permease</fullName>
    </submittedName>
</protein>
<evidence type="ECO:0000256" key="4">
    <source>
        <dbReference type="ARBA" id="ARBA00022475"/>
    </source>
</evidence>
<dbReference type="Pfam" id="PF03591">
    <property type="entry name" value="AzlC"/>
    <property type="match status" value="1"/>
</dbReference>
<comment type="subcellular location">
    <subcellularLocation>
        <location evidence="1">Cell membrane</location>
        <topology evidence="1">Multi-pass membrane protein</topology>
    </subcellularLocation>
</comment>
<evidence type="ECO:0000256" key="6">
    <source>
        <dbReference type="ARBA" id="ARBA00022989"/>
    </source>
</evidence>
<gene>
    <name evidence="9" type="ORF">LQ50_21425</name>
</gene>
<name>A0A0B0IFK4_9BACI</name>
<evidence type="ECO:0000256" key="2">
    <source>
        <dbReference type="ARBA" id="ARBA00010735"/>
    </source>
</evidence>
<proteinExistence type="inferred from homology"/>
<dbReference type="STRING" id="333138.LQ50_21425"/>
<dbReference type="GO" id="GO:0005886">
    <property type="term" value="C:plasma membrane"/>
    <property type="evidence" value="ECO:0007669"/>
    <property type="project" value="UniProtKB-SubCell"/>
</dbReference>
<feature type="transmembrane region" description="Helical" evidence="8">
    <location>
        <begin position="68"/>
        <end position="90"/>
    </location>
</feature>
<feature type="transmembrane region" description="Helical" evidence="8">
    <location>
        <begin position="189"/>
        <end position="207"/>
    </location>
</feature>
<dbReference type="Proteomes" id="UP000030832">
    <property type="component" value="Unassembled WGS sequence"/>
</dbReference>
<keyword evidence="4" id="KW-1003">Cell membrane</keyword>